<protein>
    <submittedName>
        <fullName evidence="1">Uncharacterized protein</fullName>
    </submittedName>
</protein>
<reference evidence="1 2" key="1">
    <citation type="journal article" date="2013" name="Nature">
        <title>Insights into bilaterian evolution from three spiralian genomes.</title>
        <authorList>
            <person name="Simakov O."/>
            <person name="Marletaz F."/>
            <person name="Cho S.J."/>
            <person name="Edsinger-Gonzales E."/>
            <person name="Havlak P."/>
            <person name="Hellsten U."/>
            <person name="Kuo D.H."/>
            <person name="Larsson T."/>
            <person name="Lv J."/>
            <person name="Arendt D."/>
            <person name="Savage R."/>
            <person name="Osoegawa K."/>
            <person name="de Jong P."/>
            <person name="Grimwood J."/>
            <person name="Chapman J.A."/>
            <person name="Shapiro H."/>
            <person name="Aerts A."/>
            <person name="Otillar R.P."/>
            <person name="Terry A.Y."/>
            <person name="Boore J.L."/>
            <person name="Grigoriev I.V."/>
            <person name="Lindberg D.R."/>
            <person name="Seaver E.C."/>
            <person name="Weisblat D.A."/>
            <person name="Putnam N.H."/>
            <person name="Rokhsar D.S."/>
        </authorList>
    </citation>
    <scope>NUCLEOTIDE SEQUENCE [LARGE SCALE GENOMIC DNA]</scope>
</reference>
<sequence>MLLFRVSHCVILRQLKQNLKHVVTQSFTLCDLQTTKTEPETCCYSEFHTM</sequence>
<evidence type="ECO:0000313" key="2">
    <source>
        <dbReference type="Proteomes" id="UP000030746"/>
    </source>
</evidence>
<dbReference type="EMBL" id="KB200484">
    <property type="protein sequence ID" value="ESP01546.1"/>
    <property type="molecule type" value="Genomic_DNA"/>
</dbReference>
<keyword evidence="2" id="KW-1185">Reference proteome</keyword>
<dbReference type="Proteomes" id="UP000030746">
    <property type="component" value="Unassembled WGS sequence"/>
</dbReference>
<dbReference type="HOGENOM" id="CLU_203441_0_0_1"/>
<evidence type="ECO:0000313" key="1">
    <source>
        <dbReference type="EMBL" id="ESP01546.1"/>
    </source>
</evidence>
<name>V4B214_LOTGI</name>
<accession>V4B214</accession>
<dbReference type="AlphaFoldDB" id="V4B214"/>
<dbReference type="KEGG" id="lgi:LOTGIDRAFT_139636"/>
<organism evidence="1 2">
    <name type="scientific">Lottia gigantea</name>
    <name type="common">Giant owl limpet</name>
    <dbReference type="NCBI Taxonomy" id="225164"/>
    <lineage>
        <taxon>Eukaryota</taxon>
        <taxon>Metazoa</taxon>
        <taxon>Spiralia</taxon>
        <taxon>Lophotrochozoa</taxon>
        <taxon>Mollusca</taxon>
        <taxon>Gastropoda</taxon>
        <taxon>Patellogastropoda</taxon>
        <taxon>Lottioidea</taxon>
        <taxon>Lottiidae</taxon>
        <taxon>Lottia</taxon>
    </lineage>
</organism>
<dbReference type="RefSeq" id="XP_009047790.1">
    <property type="nucleotide sequence ID" value="XM_009049542.1"/>
</dbReference>
<gene>
    <name evidence="1" type="ORF">LOTGIDRAFT_139636</name>
</gene>
<dbReference type="CTD" id="20234211"/>
<proteinExistence type="predicted"/>
<dbReference type="GeneID" id="20234211"/>